<dbReference type="CDD" id="cd05466">
    <property type="entry name" value="PBP2_LTTR_substrate"/>
    <property type="match status" value="1"/>
</dbReference>
<protein>
    <submittedName>
        <fullName evidence="6">LysR family transcriptional regulator</fullName>
    </submittedName>
</protein>
<comment type="similarity">
    <text evidence="1">Belongs to the LysR transcriptional regulatory family.</text>
</comment>
<organism evidence="6 7">
    <name type="scientific">Paenibacillus glycinis</name>
    <dbReference type="NCBI Taxonomy" id="2697035"/>
    <lineage>
        <taxon>Bacteria</taxon>
        <taxon>Bacillati</taxon>
        <taxon>Bacillota</taxon>
        <taxon>Bacilli</taxon>
        <taxon>Bacillales</taxon>
        <taxon>Paenibacillaceae</taxon>
        <taxon>Paenibacillus</taxon>
    </lineage>
</organism>
<dbReference type="Gene3D" id="3.40.190.290">
    <property type="match status" value="1"/>
</dbReference>
<evidence type="ECO:0000313" key="7">
    <source>
        <dbReference type="Proteomes" id="UP000665561"/>
    </source>
</evidence>
<evidence type="ECO:0000259" key="5">
    <source>
        <dbReference type="PROSITE" id="PS50931"/>
    </source>
</evidence>
<dbReference type="EMBL" id="JAAAMV010000009">
    <property type="protein sequence ID" value="NBD25032.1"/>
    <property type="molecule type" value="Genomic_DNA"/>
</dbReference>
<accession>A0ABW9XRS3</accession>
<dbReference type="SUPFAM" id="SSF46785">
    <property type="entry name" value="Winged helix' DNA-binding domain"/>
    <property type="match status" value="1"/>
</dbReference>
<dbReference type="InterPro" id="IPR050950">
    <property type="entry name" value="HTH-type_LysR_regulators"/>
</dbReference>
<keyword evidence="3" id="KW-0238">DNA-binding</keyword>
<evidence type="ECO:0000256" key="3">
    <source>
        <dbReference type="ARBA" id="ARBA00023125"/>
    </source>
</evidence>
<dbReference type="InterPro" id="IPR036390">
    <property type="entry name" value="WH_DNA-bd_sf"/>
</dbReference>
<evidence type="ECO:0000256" key="4">
    <source>
        <dbReference type="ARBA" id="ARBA00023163"/>
    </source>
</evidence>
<dbReference type="RefSeq" id="WP_161743835.1">
    <property type="nucleotide sequence ID" value="NZ_JAAAMV010000009.1"/>
</dbReference>
<dbReference type="InterPro" id="IPR000847">
    <property type="entry name" value="LysR_HTH_N"/>
</dbReference>
<keyword evidence="7" id="KW-1185">Reference proteome</keyword>
<evidence type="ECO:0000313" key="6">
    <source>
        <dbReference type="EMBL" id="NBD25032.1"/>
    </source>
</evidence>
<name>A0ABW9XRS3_9BACL</name>
<keyword evidence="4" id="KW-0804">Transcription</keyword>
<comment type="caution">
    <text evidence="6">The sequence shown here is derived from an EMBL/GenBank/DDBJ whole genome shotgun (WGS) entry which is preliminary data.</text>
</comment>
<evidence type="ECO:0000256" key="1">
    <source>
        <dbReference type="ARBA" id="ARBA00009437"/>
    </source>
</evidence>
<dbReference type="InterPro" id="IPR036388">
    <property type="entry name" value="WH-like_DNA-bd_sf"/>
</dbReference>
<sequence length="289" mass="32673">MRIEWLESFQIVADSKSLTKASESLHISQPALSKQIRSLEDELGAKLLMRSSSGVTLTPSGQIVLERSRRIIRDINRIRREVTLSQDGGKLCLILGSWPSLAALYFPKLIASKQSNMKLEIKVRTFYYFNDIMTNLENGTLDGALFDDCGMKHPYYSTPAFTEEFFLFTSTQHPLYGNKKEVFFEEIKNETFVMVPEGYDIRMLVEKEFAIRGVKLNIALEIELGQGILGFIEASLGIAILPAIFLNHINETINAIRIPDFIVKRRIAIITREKAMGTLLGDFISPSNT</sequence>
<dbReference type="PROSITE" id="PS50931">
    <property type="entry name" value="HTH_LYSR"/>
    <property type="match status" value="1"/>
</dbReference>
<dbReference type="Pfam" id="PF03466">
    <property type="entry name" value="LysR_substrate"/>
    <property type="match status" value="1"/>
</dbReference>
<reference evidence="6 7" key="1">
    <citation type="submission" date="2020-01" db="EMBL/GenBank/DDBJ databases">
        <title>Paenibacillus soybeanensis sp. nov. isolated from the nodules of soybean (Glycine max(L.) Merr).</title>
        <authorList>
            <person name="Wang H."/>
        </authorList>
    </citation>
    <scope>NUCLEOTIDE SEQUENCE [LARGE SCALE GENOMIC DNA]</scope>
    <source>
        <strain evidence="6 7">T1</strain>
    </source>
</reference>
<dbReference type="Pfam" id="PF00126">
    <property type="entry name" value="HTH_1"/>
    <property type="match status" value="1"/>
</dbReference>
<keyword evidence="2" id="KW-0805">Transcription regulation</keyword>
<evidence type="ECO:0000256" key="2">
    <source>
        <dbReference type="ARBA" id="ARBA00023015"/>
    </source>
</evidence>
<dbReference type="Gene3D" id="1.10.10.10">
    <property type="entry name" value="Winged helix-like DNA-binding domain superfamily/Winged helix DNA-binding domain"/>
    <property type="match status" value="1"/>
</dbReference>
<dbReference type="PRINTS" id="PR00039">
    <property type="entry name" value="HTHLYSR"/>
</dbReference>
<proteinExistence type="inferred from homology"/>
<gene>
    <name evidence="6" type="ORF">GT019_14200</name>
</gene>
<feature type="domain" description="HTH lysR-type" evidence="5">
    <location>
        <begin position="1"/>
        <end position="58"/>
    </location>
</feature>
<dbReference type="PANTHER" id="PTHR30419">
    <property type="entry name" value="HTH-TYPE TRANSCRIPTIONAL REGULATOR YBHD"/>
    <property type="match status" value="1"/>
</dbReference>
<dbReference type="SUPFAM" id="SSF53850">
    <property type="entry name" value="Periplasmic binding protein-like II"/>
    <property type="match status" value="1"/>
</dbReference>
<dbReference type="InterPro" id="IPR005119">
    <property type="entry name" value="LysR_subst-bd"/>
</dbReference>
<dbReference type="Proteomes" id="UP000665561">
    <property type="component" value="Unassembled WGS sequence"/>
</dbReference>